<dbReference type="GO" id="GO:0008784">
    <property type="term" value="F:alanine racemase activity"/>
    <property type="evidence" value="ECO:0007669"/>
    <property type="project" value="TreeGrafter"/>
</dbReference>
<dbReference type="AlphaFoldDB" id="A0A812Q805"/>
<dbReference type="EMBL" id="CAJNDS010002212">
    <property type="protein sequence ID" value="CAE7375117.1"/>
    <property type="molecule type" value="Genomic_DNA"/>
</dbReference>
<feature type="signal peptide" evidence="4">
    <location>
        <begin position="1"/>
        <end position="30"/>
    </location>
</feature>
<proteinExistence type="predicted"/>
<protein>
    <submittedName>
        <fullName evidence="6">Alr protein</fullName>
    </submittedName>
</protein>
<dbReference type="PANTHER" id="PTHR30511:SF0">
    <property type="entry name" value="ALANINE RACEMASE, CATABOLIC-RELATED"/>
    <property type="match status" value="1"/>
</dbReference>
<dbReference type="InterPro" id="IPR001608">
    <property type="entry name" value="Ala_racemase_N"/>
</dbReference>
<dbReference type="InterPro" id="IPR000821">
    <property type="entry name" value="Ala_racemase"/>
</dbReference>
<reference evidence="6" key="1">
    <citation type="submission" date="2021-02" db="EMBL/GenBank/DDBJ databases">
        <authorList>
            <person name="Dougan E. K."/>
            <person name="Rhodes N."/>
            <person name="Thang M."/>
            <person name="Chan C."/>
        </authorList>
    </citation>
    <scope>NUCLEOTIDE SEQUENCE</scope>
</reference>
<feature type="chain" id="PRO_5032329954" evidence="4">
    <location>
        <begin position="31"/>
        <end position="860"/>
    </location>
</feature>
<gene>
    <name evidence="6" type="primary">alr</name>
    <name evidence="6" type="ORF">SNAT2548_LOCUS20491</name>
</gene>
<dbReference type="Pfam" id="PF01168">
    <property type="entry name" value="Ala_racemase_N"/>
    <property type="match status" value="1"/>
</dbReference>
<evidence type="ECO:0000256" key="2">
    <source>
        <dbReference type="ARBA" id="ARBA00022898"/>
    </source>
</evidence>
<evidence type="ECO:0000313" key="7">
    <source>
        <dbReference type="Proteomes" id="UP000604046"/>
    </source>
</evidence>
<dbReference type="GO" id="GO:0030170">
    <property type="term" value="F:pyridoxal phosphate binding"/>
    <property type="evidence" value="ECO:0007669"/>
    <property type="project" value="TreeGrafter"/>
</dbReference>
<keyword evidence="3" id="KW-0413">Isomerase</keyword>
<dbReference type="OrthoDB" id="443890at2759"/>
<keyword evidence="4" id="KW-0732">Signal</keyword>
<evidence type="ECO:0000259" key="5">
    <source>
        <dbReference type="Pfam" id="PF01168"/>
    </source>
</evidence>
<comment type="caution">
    <text evidence="6">The sequence shown here is derived from an EMBL/GenBank/DDBJ whole genome shotgun (WGS) entry which is preliminary data.</text>
</comment>
<accession>A0A812Q805</accession>
<keyword evidence="7" id="KW-1185">Reference proteome</keyword>
<evidence type="ECO:0000256" key="4">
    <source>
        <dbReference type="SAM" id="SignalP"/>
    </source>
</evidence>
<dbReference type="InterPro" id="IPR009006">
    <property type="entry name" value="Ala_racemase/Decarboxylase_C"/>
</dbReference>
<comment type="cofactor">
    <cofactor evidence="1">
        <name>pyridoxal 5'-phosphate</name>
        <dbReference type="ChEBI" id="CHEBI:597326"/>
    </cofactor>
</comment>
<evidence type="ECO:0000256" key="3">
    <source>
        <dbReference type="ARBA" id="ARBA00023235"/>
    </source>
</evidence>
<dbReference type="PANTHER" id="PTHR30511">
    <property type="entry name" value="ALANINE RACEMASE"/>
    <property type="match status" value="1"/>
</dbReference>
<dbReference type="Gene3D" id="3.20.20.10">
    <property type="entry name" value="Alanine racemase"/>
    <property type="match status" value="1"/>
</dbReference>
<evidence type="ECO:0000256" key="1">
    <source>
        <dbReference type="ARBA" id="ARBA00001933"/>
    </source>
</evidence>
<dbReference type="GO" id="GO:0005829">
    <property type="term" value="C:cytosol"/>
    <property type="evidence" value="ECO:0007669"/>
    <property type="project" value="TreeGrafter"/>
</dbReference>
<dbReference type="SUPFAM" id="SSF51419">
    <property type="entry name" value="PLP-binding barrel"/>
    <property type="match status" value="1"/>
</dbReference>
<feature type="domain" description="Alanine racemase N-terminal" evidence="5">
    <location>
        <begin position="516"/>
        <end position="727"/>
    </location>
</feature>
<sequence length="860" mass="92215">MMAVMTRQIAQASCVAYFIASLVVPQTVNAQMGLVFCNPLCSHDSGHPDHNLVSSLDLMVQLHDAIVQQDWPTALVEVDFSSSLRSFAVALRALSEKAGPPMCAASFCGDAPFLDTLRSALQECSLVSVAASAVFLLRAPPDDPCCGALRAAAYVASAEALSLSRGAPRPLAGAGAEAPSFLRKGQAAYVAWLRRLQTLGHDDGYGLVLHAFLAPGAHELFQVLCRSTCPFTQRSSDSDLPGGSCPHSQALRDMAERWAASFRDLYGGCRAWLEHMRSETLYAVEFSTHSTSQAPGGGECVLEAVAALDAACADGLKAKGVLVVAGGQKKVMSPVWEQGVGFDATPLQHLQEDCEVPILMLDVGPGEQLQILRSMAQLLSQGRVFGILTRLHNPYHWPAADDPLAVYEFLAWHGYLLGPLDDLDRTFTAVGTVQLEVASADAVSDLLAVAFPRSLRPAARFVSDPEITDSFASALRSSCVAAQRHKPNSWVEVDTRQLLQKVQQLTVQLSSLPQQRRRISALLPSDALGHDSLLAGLTLAASLHVATLFVENVAVALQLASKMGIPTGRTKAPEIVLLHQPPQINLCSLVNAGVAIAVQSFRWILASHRCRRPVKIHLEIDTGIGRTGLRPGIALGAVYFVLQHPRFSLRSMYTKLCCVRDLVLTGNALRQMSRLEARAEALLHGSGRARQVAIQVGGGLARLDAAPVAAALPPHWWVRVGQGLFGDPVLGNLAPLAMTWKTTVSSTSFFPENTRMGYCPQGADCDNRTRILKDTHAAILPVGFAEFYGDAVWTSSGQQLPVLNSAASTTSVEFSEHAPLSVGEEVTLCSRCPLGTVPWSIPRFPSKGLPALVPCSSVVW</sequence>
<organism evidence="6 7">
    <name type="scientific">Symbiodinium natans</name>
    <dbReference type="NCBI Taxonomy" id="878477"/>
    <lineage>
        <taxon>Eukaryota</taxon>
        <taxon>Sar</taxon>
        <taxon>Alveolata</taxon>
        <taxon>Dinophyceae</taxon>
        <taxon>Suessiales</taxon>
        <taxon>Symbiodiniaceae</taxon>
        <taxon>Symbiodinium</taxon>
    </lineage>
</organism>
<dbReference type="Gene3D" id="2.40.37.10">
    <property type="entry name" value="Lyase, Ornithine Decarboxylase, Chain A, domain 1"/>
    <property type="match status" value="1"/>
</dbReference>
<keyword evidence="2" id="KW-0663">Pyridoxal phosphate</keyword>
<name>A0A812Q805_9DINO</name>
<dbReference type="Proteomes" id="UP000604046">
    <property type="component" value="Unassembled WGS sequence"/>
</dbReference>
<dbReference type="InterPro" id="IPR029066">
    <property type="entry name" value="PLP-binding_barrel"/>
</dbReference>
<evidence type="ECO:0000313" key="6">
    <source>
        <dbReference type="EMBL" id="CAE7375117.1"/>
    </source>
</evidence>